<organism evidence="2">
    <name type="scientific">Oikopleura dioica</name>
    <name type="common">Tunicate</name>
    <dbReference type="NCBI Taxonomy" id="34765"/>
    <lineage>
        <taxon>Eukaryota</taxon>
        <taxon>Metazoa</taxon>
        <taxon>Chordata</taxon>
        <taxon>Tunicata</taxon>
        <taxon>Appendicularia</taxon>
        <taxon>Copelata</taxon>
        <taxon>Oikopleuridae</taxon>
        <taxon>Oikopleura</taxon>
    </lineage>
</organism>
<dbReference type="Proteomes" id="UP000011014">
    <property type="component" value="Unassembled WGS sequence"/>
</dbReference>
<reference evidence="2" key="1">
    <citation type="journal article" date="2010" name="Science">
        <title>Plasticity of animal genome architecture unmasked by rapid evolution of a pelagic tunicate.</title>
        <authorList>
            <person name="Denoeud F."/>
            <person name="Henriet S."/>
            <person name="Mungpakdee S."/>
            <person name="Aury J.M."/>
            <person name="Da Silva C."/>
            <person name="Brinkmann H."/>
            <person name="Mikhaleva J."/>
            <person name="Olsen L.C."/>
            <person name="Jubin C."/>
            <person name="Canestro C."/>
            <person name="Bouquet J.M."/>
            <person name="Danks G."/>
            <person name="Poulain J."/>
            <person name="Campsteijn C."/>
            <person name="Adamski M."/>
            <person name="Cross I."/>
            <person name="Yadetie F."/>
            <person name="Muffato M."/>
            <person name="Louis A."/>
            <person name="Butcher S."/>
            <person name="Tsagkogeorga G."/>
            <person name="Konrad A."/>
            <person name="Singh S."/>
            <person name="Jensen M.F."/>
            <person name="Cong E.H."/>
            <person name="Eikeseth-Otteraa H."/>
            <person name="Noel B."/>
            <person name="Anthouard V."/>
            <person name="Porcel B.M."/>
            <person name="Kachouri-Lafond R."/>
            <person name="Nishino A."/>
            <person name="Ugolini M."/>
            <person name="Chourrout P."/>
            <person name="Nishida H."/>
            <person name="Aasland R."/>
            <person name="Huzurbazar S."/>
            <person name="Westhof E."/>
            <person name="Delsuc F."/>
            <person name="Lehrach H."/>
            <person name="Reinhardt R."/>
            <person name="Weissenbach J."/>
            <person name="Roy S.W."/>
            <person name="Artiguenave F."/>
            <person name="Postlethwait J.H."/>
            <person name="Manak J.R."/>
            <person name="Thompson E.M."/>
            <person name="Jaillon O."/>
            <person name="Du Pasquier L."/>
            <person name="Boudinot P."/>
            <person name="Liberles D.A."/>
            <person name="Volff J.N."/>
            <person name="Philippe H."/>
            <person name="Lenhard B."/>
            <person name="Roest Crollius H."/>
            <person name="Wincker P."/>
            <person name="Chourrout D."/>
        </authorList>
    </citation>
    <scope>NUCLEOTIDE SEQUENCE [LARGE SCALE GENOMIC DNA]</scope>
</reference>
<feature type="coiled-coil region" evidence="1">
    <location>
        <begin position="93"/>
        <end position="192"/>
    </location>
</feature>
<dbReference type="EMBL" id="FN655581">
    <property type="protein sequence ID" value="CBY39587.1"/>
    <property type="molecule type" value="Genomic_DNA"/>
</dbReference>
<evidence type="ECO:0000256" key="1">
    <source>
        <dbReference type="SAM" id="Coils"/>
    </source>
</evidence>
<dbReference type="AlphaFoldDB" id="E4YVV2"/>
<evidence type="ECO:0000313" key="2">
    <source>
        <dbReference type="EMBL" id="CBY39587.1"/>
    </source>
</evidence>
<gene>
    <name evidence="2" type="ORF">GSOID_T00020159001</name>
</gene>
<keyword evidence="1" id="KW-0175">Coiled coil</keyword>
<name>E4YVV2_OIKDI</name>
<protein>
    <submittedName>
        <fullName evidence="2">Uncharacterized protein</fullName>
    </submittedName>
</protein>
<sequence length="280" mass="32752">MCKEEFSSASTLREKSASKFNVLPEIPKTPRQENSENMELVMCEKRGCVEARKLVISTQTYFTTEFARMEKKYEAELESKKAEKCQNCEKREVKFSESTNERYRKTLEEKLEESEQLLNVSAENENLVKELESMRLINLQLQQEMEEMKNQTSKNASKSETAALRALLESNKEQYSKDIYEMQERIKTLQKELAKTGAPDPEALRNGIEIINFNNSELEKAKNQIAEKDEIIWNLRFEMEVKNKEENAMHSLVRRKNKSNEELIGIDFNDKNKKISIKII</sequence>
<accession>E4YVV2</accession>
<proteinExistence type="predicted"/>